<dbReference type="Pfam" id="PF01428">
    <property type="entry name" value="zf-AN1"/>
    <property type="match status" value="1"/>
</dbReference>
<dbReference type="HOGENOM" id="CLU_010412_4_1_1"/>
<dbReference type="KEGG" id="pic:PICST_44575"/>
<dbReference type="InterPro" id="IPR000626">
    <property type="entry name" value="Ubiquitin-like_dom"/>
</dbReference>
<dbReference type="GO" id="GO:0005737">
    <property type="term" value="C:cytoplasm"/>
    <property type="evidence" value="ECO:0007669"/>
    <property type="project" value="TreeGrafter"/>
</dbReference>
<accession>A3LUM9</accession>
<dbReference type="eggNOG" id="ENOG502SA79">
    <property type="taxonomic scope" value="Eukaryota"/>
</dbReference>
<dbReference type="CDD" id="cd17039">
    <property type="entry name" value="Ubl_ubiquitin_like"/>
    <property type="match status" value="1"/>
</dbReference>
<evidence type="ECO:0000259" key="6">
    <source>
        <dbReference type="PROSITE" id="PS51039"/>
    </source>
</evidence>
<dbReference type="EMBL" id="CP000498">
    <property type="protein sequence ID" value="ABN66619.2"/>
    <property type="molecule type" value="Genomic_DNA"/>
</dbReference>
<dbReference type="InterPro" id="IPR029071">
    <property type="entry name" value="Ubiquitin-like_domsf"/>
</dbReference>
<dbReference type="Gene3D" id="3.10.20.90">
    <property type="entry name" value="Phosphatidylinositol 3-kinase Catalytic Subunit, Chain A, domain 1"/>
    <property type="match status" value="1"/>
</dbReference>
<name>A3LUM9_PICST</name>
<dbReference type="InterPro" id="IPR035896">
    <property type="entry name" value="AN1-like_Znf"/>
</dbReference>
<evidence type="ECO:0000313" key="8">
    <source>
        <dbReference type="Proteomes" id="UP000002258"/>
    </source>
</evidence>
<reference evidence="7 8" key="1">
    <citation type="journal article" date="2007" name="Nat. Biotechnol.">
        <title>Genome sequence of the lignocellulose-bioconverting and xylose-fermenting yeast Pichia stipitis.</title>
        <authorList>
            <person name="Jeffries T.W."/>
            <person name="Grigoriev I.V."/>
            <person name="Grimwood J."/>
            <person name="Laplaza J.M."/>
            <person name="Aerts A."/>
            <person name="Salamov A."/>
            <person name="Schmutz J."/>
            <person name="Lindquist E."/>
            <person name="Dehal P."/>
            <person name="Shapiro H."/>
            <person name="Jin Y.S."/>
            <person name="Passoth V."/>
            <person name="Richardson P.M."/>
        </authorList>
    </citation>
    <scope>NUCLEOTIDE SEQUENCE [LARGE SCALE GENOMIC DNA]</scope>
    <source>
        <strain evidence="8">ATCC 58785 / CBS 6054 / NBRC 10063 / NRRL Y-11545</strain>
    </source>
</reference>
<feature type="domain" description="Ubiquitin-like" evidence="5">
    <location>
        <begin position="1"/>
        <end position="80"/>
    </location>
</feature>
<dbReference type="PROSITE" id="PS51039">
    <property type="entry name" value="ZF_AN1"/>
    <property type="match status" value="1"/>
</dbReference>
<feature type="domain" description="AN1-type" evidence="6">
    <location>
        <begin position="104"/>
        <end position="153"/>
    </location>
</feature>
<dbReference type="Gene3D" id="4.10.1110.10">
    <property type="entry name" value="AN1-like Zinc finger"/>
    <property type="match status" value="1"/>
</dbReference>
<dbReference type="GeneID" id="4838754"/>
<gene>
    <name evidence="7" type="ORF">PICST_44575</name>
</gene>
<organism evidence="7 8">
    <name type="scientific">Scheffersomyces stipitis (strain ATCC 58785 / CBS 6054 / NBRC 10063 / NRRL Y-11545)</name>
    <name type="common">Yeast</name>
    <name type="synonym">Pichia stipitis</name>
    <dbReference type="NCBI Taxonomy" id="322104"/>
    <lineage>
        <taxon>Eukaryota</taxon>
        <taxon>Fungi</taxon>
        <taxon>Dikarya</taxon>
        <taxon>Ascomycota</taxon>
        <taxon>Saccharomycotina</taxon>
        <taxon>Pichiomycetes</taxon>
        <taxon>Debaryomycetaceae</taxon>
        <taxon>Scheffersomyces</taxon>
    </lineage>
</organism>
<dbReference type="OMA" id="FCKDNAH"/>
<keyword evidence="1" id="KW-0479">Metal-binding</keyword>
<dbReference type="SMART" id="SM00213">
    <property type="entry name" value="UBQ"/>
    <property type="match status" value="1"/>
</dbReference>
<dbReference type="SMART" id="SM00154">
    <property type="entry name" value="ZnF_AN1"/>
    <property type="match status" value="1"/>
</dbReference>
<proteinExistence type="predicted"/>
<dbReference type="PANTHER" id="PTHR14677">
    <property type="entry name" value="ARSENITE INDUCUBLE RNA ASSOCIATED PROTEIN AIP-1-RELATED"/>
    <property type="match status" value="1"/>
</dbReference>
<evidence type="ECO:0000259" key="5">
    <source>
        <dbReference type="PROSITE" id="PS50053"/>
    </source>
</evidence>
<dbReference type="SUPFAM" id="SSF118310">
    <property type="entry name" value="AN1-like Zinc finger"/>
    <property type="match status" value="1"/>
</dbReference>
<dbReference type="STRING" id="322104.A3LUM9"/>
<evidence type="ECO:0000256" key="3">
    <source>
        <dbReference type="ARBA" id="ARBA00022833"/>
    </source>
</evidence>
<dbReference type="SUPFAM" id="SSF54236">
    <property type="entry name" value="Ubiquitin-like"/>
    <property type="match status" value="1"/>
</dbReference>
<keyword evidence="3" id="KW-0862">Zinc</keyword>
<protein>
    <submittedName>
        <fullName evidence="7">Uncharacterized protein</fullName>
    </submittedName>
</protein>
<dbReference type="GO" id="GO:0008270">
    <property type="term" value="F:zinc ion binding"/>
    <property type="evidence" value="ECO:0007669"/>
    <property type="project" value="UniProtKB-KW"/>
</dbReference>
<evidence type="ECO:0000313" key="7">
    <source>
        <dbReference type="EMBL" id="ABN66619.2"/>
    </source>
</evidence>
<dbReference type="PANTHER" id="PTHR14677:SF20">
    <property type="entry name" value="ZINC FINGER AN1-TYPE CONTAINING 2A-RELATED"/>
    <property type="match status" value="1"/>
</dbReference>
<dbReference type="InterPro" id="IPR000058">
    <property type="entry name" value="Znf_AN1"/>
</dbReference>
<keyword evidence="8" id="KW-1185">Reference proteome</keyword>
<dbReference type="AlphaFoldDB" id="A3LUM9"/>
<dbReference type="Proteomes" id="UP000002258">
    <property type="component" value="Chromosome 4"/>
</dbReference>
<sequence>MKVTVRVSTEVSYSITIPDNSTVEDLKNSAKVGCPISTKLPADFKLIYNGEKLSPHYKPLSAFNIAASDAITVILMSNGSDTPINLTPKSSNTNIAAHSEVKKTKKKTKCSFKSCTSAPLRMVGACSHCSGKFCAKHRLLEDHRCQGLQFCKDNAHERNAIKLQSESTITSRV</sequence>
<dbReference type="RefSeq" id="XP_001384648.2">
    <property type="nucleotide sequence ID" value="XM_001384611.1"/>
</dbReference>
<evidence type="ECO:0000256" key="1">
    <source>
        <dbReference type="ARBA" id="ARBA00022723"/>
    </source>
</evidence>
<dbReference type="OrthoDB" id="428577at2759"/>
<evidence type="ECO:0000256" key="2">
    <source>
        <dbReference type="ARBA" id="ARBA00022771"/>
    </source>
</evidence>
<dbReference type="InParanoid" id="A3LUM9"/>
<keyword evidence="2 4" id="KW-0863">Zinc-finger</keyword>
<evidence type="ECO:0000256" key="4">
    <source>
        <dbReference type="PROSITE-ProRule" id="PRU00449"/>
    </source>
</evidence>
<dbReference type="PROSITE" id="PS50053">
    <property type="entry name" value="UBIQUITIN_2"/>
    <property type="match status" value="1"/>
</dbReference>